<evidence type="ECO:0000313" key="2">
    <source>
        <dbReference type="Proteomes" id="UP000584670"/>
    </source>
</evidence>
<gene>
    <name evidence="1" type="ORF">H4N64_34500</name>
</gene>
<comment type="caution">
    <text evidence="1">The sequence shown here is derived from an EMBL/GenBank/DDBJ whole genome shotgun (WGS) entry which is preliminary data.</text>
</comment>
<dbReference type="SUPFAM" id="SSF54637">
    <property type="entry name" value="Thioesterase/thiol ester dehydrase-isomerase"/>
    <property type="match status" value="1"/>
</dbReference>
<evidence type="ECO:0008006" key="3">
    <source>
        <dbReference type="Google" id="ProtNLM"/>
    </source>
</evidence>
<dbReference type="RefSeq" id="WP_186286474.1">
    <property type="nucleotide sequence ID" value="NZ_JACMSF010000053.1"/>
</dbReference>
<dbReference type="Proteomes" id="UP000584670">
    <property type="component" value="Unassembled WGS sequence"/>
</dbReference>
<name>A0A7X1J999_9ACTN</name>
<sequence length="244" mass="26251">MRIPARYNGPPDTANGGYACGTFAKLAADHQRPPVAVTLLVAPRLEHALEFRPGARRSQIWDGDRLIATMTTATAEFAAVEAVSLRAAAEASGRYRGRAGHPFPTCFVCGVNREPADGFPVAPGEVPGVPGTVACPWTPTAALSDRPELVWSVLDCPGGWTADPVREPMVLTRMTAVLHRPPRPSAPHVVVARRWRRQGRTATVGTALYDDRGELVAKATAMWTVVCVREPADGREQGDLDEVE</sequence>
<organism evidence="1 2">
    <name type="scientific">Streptomyces cupreus</name>
    <dbReference type="NCBI Taxonomy" id="2759956"/>
    <lineage>
        <taxon>Bacteria</taxon>
        <taxon>Bacillati</taxon>
        <taxon>Actinomycetota</taxon>
        <taxon>Actinomycetes</taxon>
        <taxon>Kitasatosporales</taxon>
        <taxon>Streptomycetaceae</taxon>
        <taxon>Streptomyces</taxon>
    </lineage>
</organism>
<dbReference type="Gene3D" id="3.10.129.10">
    <property type="entry name" value="Hotdog Thioesterase"/>
    <property type="match status" value="1"/>
</dbReference>
<proteinExistence type="predicted"/>
<evidence type="ECO:0000313" key="1">
    <source>
        <dbReference type="EMBL" id="MBC2906558.1"/>
    </source>
</evidence>
<keyword evidence="2" id="KW-1185">Reference proteome</keyword>
<dbReference type="EMBL" id="JACMSF010000053">
    <property type="protein sequence ID" value="MBC2906558.1"/>
    <property type="molecule type" value="Genomic_DNA"/>
</dbReference>
<dbReference type="AlphaFoldDB" id="A0A7X1J999"/>
<protein>
    <recommendedName>
        <fullName evidence="3">Thioesterase family protein</fullName>
    </recommendedName>
</protein>
<reference evidence="1 2" key="1">
    <citation type="submission" date="2020-08" db="EMBL/GenBank/DDBJ databases">
        <title>Streptomyces sp. PSKA01 genome sequencing and assembly.</title>
        <authorList>
            <person name="Mandal S."/>
            <person name="Maiti P.K."/>
            <person name="Das P."/>
        </authorList>
    </citation>
    <scope>NUCLEOTIDE SEQUENCE [LARGE SCALE GENOMIC DNA]</scope>
    <source>
        <strain evidence="1 2">PSKA01</strain>
    </source>
</reference>
<dbReference type="InterPro" id="IPR029069">
    <property type="entry name" value="HotDog_dom_sf"/>
</dbReference>
<accession>A0A7X1J999</accession>